<proteinExistence type="predicted"/>
<evidence type="ECO:0000259" key="1">
    <source>
        <dbReference type="Pfam" id="PF09359"/>
    </source>
</evidence>
<accession>A0A1A9GHV2</accession>
<dbReference type="Pfam" id="PF09359">
    <property type="entry name" value="VTC"/>
    <property type="match status" value="1"/>
</dbReference>
<gene>
    <name evidence="2" type="ORF">I601_1473</name>
</gene>
<dbReference type="GO" id="GO:0006799">
    <property type="term" value="P:polyphosphate biosynthetic process"/>
    <property type="evidence" value="ECO:0007669"/>
    <property type="project" value="UniProtKB-ARBA"/>
</dbReference>
<dbReference type="PATRIC" id="fig|1300347.3.peg.1473"/>
<sequence length="264" mass="29284">MTAWMDTVRALPALTLDEVDDQAALQTRVDRKYVVQPETWGIVLAALDSEPSVLQIDGRRSFRYSSTYYDTSELDSYRDAARSRPRRYKVRTRHYLDTGSSAVEVKMRSPSGATAKSRQWLEEDALPDASRLPAGAAVFVSGFERIGAQAHRLTEVLTTSYERVTLVAADARVTVDRHVVAAEVRGRHLDYGDLLIVETKSAGGAGAVDRALWARGIRPARFSKYCTSLAAMRPELPSNRWSRSIRRYLPAAAAPAAAAWKGLR</sequence>
<keyword evidence="3" id="KW-1185">Reference proteome</keyword>
<reference evidence="2 3" key="1">
    <citation type="submission" date="2016-03" db="EMBL/GenBank/DDBJ databases">
        <title>Complete genome sequence of a soil Actinobacterium, Nocardioides dokdonensis FR1436.</title>
        <authorList>
            <person name="Kwon S.-K."/>
            <person name="Kim K."/>
            <person name="Kim J.F."/>
        </authorList>
    </citation>
    <scope>NUCLEOTIDE SEQUENCE [LARGE SCALE GENOMIC DNA]</scope>
    <source>
        <strain evidence="2 3">FR1436</strain>
    </source>
</reference>
<dbReference type="EMBL" id="CP015079">
    <property type="protein sequence ID" value="ANH37909.1"/>
    <property type="molecule type" value="Genomic_DNA"/>
</dbReference>
<feature type="domain" description="VTC" evidence="1">
    <location>
        <begin position="28"/>
        <end position="232"/>
    </location>
</feature>
<name>A0A1A9GHV2_9ACTN</name>
<organism evidence="2 3">
    <name type="scientific">Nocardioides dokdonensis FR1436</name>
    <dbReference type="NCBI Taxonomy" id="1300347"/>
    <lineage>
        <taxon>Bacteria</taxon>
        <taxon>Bacillati</taxon>
        <taxon>Actinomycetota</taxon>
        <taxon>Actinomycetes</taxon>
        <taxon>Propionibacteriales</taxon>
        <taxon>Nocardioidaceae</taxon>
        <taxon>Nocardioides</taxon>
    </lineage>
</organism>
<dbReference type="InterPro" id="IPR018966">
    <property type="entry name" value="VTC_domain"/>
</dbReference>
<dbReference type="KEGG" id="ndk:I601_1473"/>
<evidence type="ECO:0000313" key="3">
    <source>
        <dbReference type="Proteomes" id="UP000077868"/>
    </source>
</evidence>
<dbReference type="InterPro" id="IPR042267">
    <property type="entry name" value="VTC_sf"/>
</dbReference>
<dbReference type="Gene3D" id="3.20.100.30">
    <property type="entry name" value="VTC, catalytic tunnel domain"/>
    <property type="match status" value="1"/>
</dbReference>
<dbReference type="STRING" id="1300347.I601_1473"/>
<protein>
    <submittedName>
        <fullName evidence="2">VTC domain protein</fullName>
    </submittedName>
</protein>
<evidence type="ECO:0000313" key="2">
    <source>
        <dbReference type="EMBL" id="ANH37909.1"/>
    </source>
</evidence>
<dbReference type="AlphaFoldDB" id="A0A1A9GHV2"/>
<dbReference type="RefSeq" id="WP_068107813.1">
    <property type="nucleotide sequence ID" value="NZ_CP015079.1"/>
</dbReference>
<dbReference type="Proteomes" id="UP000077868">
    <property type="component" value="Chromosome"/>
</dbReference>
<dbReference type="CDD" id="cd07750">
    <property type="entry name" value="PolyPPase_VTC_like"/>
    <property type="match status" value="1"/>
</dbReference>